<dbReference type="GO" id="GO:0015074">
    <property type="term" value="P:DNA integration"/>
    <property type="evidence" value="ECO:0007669"/>
    <property type="project" value="InterPro"/>
</dbReference>
<dbReference type="RefSeq" id="WP_144013664.1">
    <property type="nucleotide sequence ID" value="NZ_VKDK01000013.1"/>
</dbReference>
<dbReference type="PANTHER" id="PTHR30349:SF64">
    <property type="entry name" value="PROPHAGE INTEGRASE INTD-RELATED"/>
    <property type="match status" value="1"/>
</dbReference>
<name>A0A553FUS2_9CORY</name>
<sequence length="394" mass="43700">MPRRKLPVGQLGTIRYEKVGPRRWRAHGYVRTFADKRLELQATGGTKDEAAAALEANARVRVYENAGAIIDGDTPLLELLELTLKAMRDGTVGNRKLRVQSVNTYERILPLFSGKQGDRAIGRLPIAECTQPIIVNWLMKLSERAPANAKLSKVLLSRAYDVTAMHGVNVWPMNPTYGVKLRAKDREDEEPVALTLPEIQAIWQNVQAWQTPYKRVDLVGIVGALMATGFRPSEVLALQWSDIDLKATPKARVTLTGAIVRQDGKLVRQGYTKTKAGYRVVSLPNWFRDMLIERVVNAESVLVFPNTKGGFLDIVNVRSKFRDARGETYSHVKLKSFRSSVATAIEEVSGVEEAARQLGHASPAITGRYYVRRAADAGDHTDVLELFAPTQSAG</sequence>
<dbReference type="InterPro" id="IPR050090">
    <property type="entry name" value="Tyrosine_recombinase_XerCD"/>
</dbReference>
<keyword evidence="1" id="KW-0233">DNA recombination</keyword>
<dbReference type="EMBL" id="VKDK01000013">
    <property type="protein sequence ID" value="TRX60983.1"/>
    <property type="molecule type" value="Genomic_DNA"/>
</dbReference>
<dbReference type="PANTHER" id="PTHR30349">
    <property type="entry name" value="PHAGE INTEGRASE-RELATED"/>
    <property type="match status" value="1"/>
</dbReference>
<dbReference type="GO" id="GO:0003677">
    <property type="term" value="F:DNA binding"/>
    <property type="evidence" value="ECO:0007669"/>
    <property type="project" value="InterPro"/>
</dbReference>
<evidence type="ECO:0000313" key="3">
    <source>
        <dbReference type="EMBL" id="TRX60983.1"/>
    </source>
</evidence>
<dbReference type="SUPFAM" id="SSF56349">
    <property type="entry name" value="DNA breaking-rejoining enzymes"/>
    <property type="match status" value="1"/>
</dbReference>
<feature type="domain" description="Tyr recombinase" evidence="2">
    <location>
        <begin position="189"/>
        <end position="385"/>
    </location>
</feature>
<dbReference type="Proteomes" id="UP000320443">
    <property type="component" value="Unassembled WGS sequence"/>
</dbReference>
<protein>
    <submittedName>
        <fullName evidence="3">Tyrosine-type recombinase/integrase</fullName>
    </submittedName>
</protein>
<proteinExistence type="predicted"/>
<dbReference type="Gene3D" id="1.10.443.10">
    <property type="entry name" value="Intergrase catalytic core"/>
    <property type="match status" value="1"/>
</dbReference>
<dbReference type="InterPro" id="IPR002104">
    <property type="entry name" value="Integrase_catalytic"/>
</dbReference>
<gene>
    <name evidence="3" type="ORF">FNY97_08550</name>
</gene>
<dbReference type="PROSITE" id="PS51898">
    <property type="entry name" value="TYR_RECOMBINASE"/>
    <property type="match status" value="1"/>
</dbReference>
<comment type="caution">
    <text evidence="3">The sequence shown here is derived from an EMBL/GenBank/DDBJ whole genome shotgun (WGS) entry which is preliminary data.</text>
</comment>
<accession>A0A553FUS2</accession>
<evidence type="ECO:0000313" key="4">
    <source>
        <dbReference type="Proteomes" id="UP000320443"/>
    </source>
</evidence>
<evidence type="ECO:0000256" key="1">
    <source>
        <dbReference type="ARBA" id="ARBA00023172"/>
    </source>
</evidence>
<dbReference type="GO" id="GO:0006310">
    <property type="term" value="P:DNA recombination"/>
    <property type="evidence" value="ECO:0007669"/>
    <property type="project" value="UniProtKB-KW"/>
</dbReference>
<organism evidence="3 4">
    <name type="scientific">Corynebacterium hiratae</name>
    <dbReference type="NCBI Taxonomy" id="3139423"/>
    <lineage>
        <taxon>Bacteria</taxon>
        <taxon>Bacillati</taxon>
        <taxon>Actinomycetota</taxon>
        <taxon>Actinomycetes</taxon>
        <taxon>Mycobacteriales</taxon>
        <taxon>Corynebacteriaceae</taxon>
        <taxon>Corynebacterium</taxon>
    </lineage>
</organism>
<dbReference type="InterPro" id="IPR011010">
    <property type="entry name" value="DNA_brk_join_enz"/>
</dbReference>
<keyword evidence="4" id="KW-1185">Reference proteome</keyword>
<dbReference type="Pfam" id="PF00589">
    <property type="entry name" value="Phage_integrase"/>
    <property type="match status" value="1"/>
</dbReference>
<evidence type="ECO:0000259" key="2">
    <source>
        <dbReference type="PROSITE" id="PS51898"/>
    </source>
</evidence>
<dbReference type="InterPro" id="IPR013762">
    <property type="entry name" value="Integrase-like_cat_sf"/>
</dbReference>
<dbReference type="AlphaFoldDB" id="A0A553FUS2"/>
<reference evidence="3 4" key="1">
    <citation type="submission" date="2019-07" db="EMBL/GenBank/DDBJ databases">
        <title>Draft genome of C. aurimucosum strain 2274.</title>
        <authorList>
            <person name="Pacheco L.G.C."/>
            <person name="Aguiar E.R.G.R."/>
            <person name="Santos C.S."/>
            <person name="Rocha D.J.P.G."/>
            <person name="Sant'Anna L.O."/>
            <person name="Mattos-Guaraldi A.L."/>
            <person name="Santos L.S."/>
        </authorList>
    </citation>
    <scope>NUCLEOTIDE SEQUENCE [LARGE SCALE GENOMIC DNA]</scope>
    <source>
        <strain evidence="3 4">2274</strain>
    </source>
</reference>